<gene>
    <name evidence="1" type="ORF">H312_02351</name>
</gene>
<dbReference type="AlphaFoldDB" id="A0A059EZV4"/>
<dbReference type="VEuPathDB" id="MicrosporidiaDB:H312_02351"/>
<protein>
    <submittedName>
        <fullName evidence="1">Uncharacterized protein</fullName>
    </submittedName>
</protein>
<sequence length="303" mass="36731">MEEINDDLYDYLNNGAFKKEYLYFKAIKSANSFDFDCLINCVNIKNKFSLRVIPSEYFEFKAYKEFFIILSKNICQNLSEMVEENKLVCFYKYFYDYVMSIRLIYGFYMIEERENNEIFYASLNRGLQANETKKEFFNKYVEIFNSNSYSILFQIIPGLILINKGEEIFDIESDTAIIIKYFQLILCIFEDFRFKYFILKGKMEEYIQDLYSNCEFNQMILNISMIFRQIMTFSIVPLDLFETLETYWFLCFIRSQNYKLYQCLNLNRYFIKVDFKDTVNLLQSNSKLLHLKNKRLLDYINSM</sequence>
<evidence type="ECO:0000313" key="2">
    <source>
        <dbReference type="Proteomes" id="UP000030655"/>
    </source>
</evidence>
<organism evidence="1 2">
    <name type="scientific">Anncaliia algerae PRA339</name>
    <dbReference type="NCBI Taxonomy" id="1288291"/>
    <lineage>
        <taxon>Eukaryota</taxon>
        <taxon>Fungi</taxon>
        <taxon>Fungi incertae sedis</taxon>
        <taxon>Microsporidia</taxon>
        <taxon>Tubulinosematoidea</taxon>
        <taxon>Tubulinosematidae</taxon>
        <taxon>Anncaliia</taxon>
    </lineage>
</organism>
<dbReference type="OrthoDB" id="10402702at2759"/>
<accession>A0A059EZV4</accession>
<reference evidence="1 2" key="2">
    <citation type="submission" date="2014-03" db="EMBL/GenBank/DDBJ databases">
        <title>The Genome Sequence of Anncaliia algerae insect isolate PRA339.</title>
        <authorList>
            <consortium name="The Broad Institute Genome Sequencing Platform"/>
            <consortium name="The Broad Institute Genome Sequencing Center for Infectious Disease"/>
            <person name="Cuomo C."/>
            <person name="Becnel J."/>
            <person name="Sanscrainte N."/>
            <person name="Walker B."/>
            <person name="Young S.K."/>
            <person name="Zeng Q."/>
            <person name="Gargeya S."/>
            <person name="Fitzgerald M."/>
            <person name="Haas B."/>
            <person name="Abouelleil A."/>
            <person name="Alvarado L."/>
            <person name="Arachchi H.M."/>
            <person name="Berlin A.M."/>
            <person name="Chapman S.B."/>
            <person name="Dewar J."/>
            <person name="Goldberg J."/>
            <person name="Griggs A."/>
            <person name="Gujja S."/>
            <person name="Hansen M."/>
            <person name="Howarth C."/>
            <person name="Imamovic A."/>
            <person name="Larimer J."/>
            <person name="McCowan C."/>
            <person name="Murphy C."/>
            <person name="Neiman D."/>
            <person name="Pearson M."/>
            <person name="Priest M."/>
            <person name="Roberts A."/>
            <person name="Saif S."/>
            <person name="Shea T."/>
            <person name="Sisk P."/>
            <person name="Sykes S."/>
            <person name="Wortman J."/>
            <person name="Nusbaum C."/>
            <person name="Birren B."/>
        </authorList>
    </citation>
    <scope>NUCLEOTIDE SEQUENCE [LARGE SCALE GENOMIC DNA]</scope>
    <source>
        <strain evidence="1 2">PRA339</strain>
    </source>
</reference>
<name>A0A059EZV4_9MICR</name>
<dbReference type="EMBL" id="KK365192">
    <property type="protein sequence ID" value="KCZ80261.1"/>
    <property type="molecule type" value="Genomic_DNA"/>
</dbReference>
<dbReference type="Proteomes" id="UP000030655">
    <property type="component" value="Unassembled WGS sequence"/>
</dbReference>
<evidence type="ECO:0000313" key="1">
    <source>
        <dbReference type="EMBL" id="KCZ80261.1"/>
    </source>
</evidence>
<proteinExistence type="predicted"/>
<reference evidence="2" key="1">
    <citation type="submission" date="2013-02" db="EMBL/GenBank/DDBJ databases">
        <authorList>
            <consortium name="The Broad Institute Genome Sequencing Platform"/>
            <person name="Cuomo C."/>
            <person name="Becnel J."/>
            <person name="Sanscrainte N."/>
            <person name="Walker B."/>
            <person name="Young S.K."/>
            <person name="Zeng Q."/>
            <person name="Gargeya S."/>
            <person name="Fitzgerald M."/>
            <person name="Haas B."/>
            <person name="Abouelleil A."/>
            <person name="Alvarado L."/>
            <person name="Arachchi H.M."/>
            <person name="Berlin A.M."/>
            <person name="Chapman S.B."/>
            <person name="Dewar J."/>
            <person name="Goldberg J."/>
            <person name="Griggs A."/>
            <person name="Gujja S."/>
            <person name="Hansen M."/>
            <person name="Howarth C."/>
            <person name="Imamovic A."/>
            <person name="Larimer J."/>
            <person name="McCowan C."/>
            <person name="Murphy C."/>
            <person name="Neiman D."/>
            <person name="Pearson M."/>
            <person name="Priest M."/>
            <person name="Roberts A."/>
            <person name="Saif S."/>
            <person name="Shea T."/>
            <person name="Sisk P."/>
            <person name="Sykes S."/>
            <person name="Wortman J."/>
            <person name="Nusbaum C."/>
            <person name="Birren B."/>
        </authorList>
    </citation>
    <scope>NUCLEOTIDE SEQUENCE [LARGE SCALE GENOMIC DNA]</scope>
    <source>
        <strain evidence="2">PRA339</strain>
    </source>
</reference>
<keyword evidence="2" id="KW-1185">Reference proteome</keyword>
<dbReference type="HOGENOM" id="CLU_918179_0_0_1"/>